<evidence type="ECO:0000313" key="1">
    <source>
        <dbReference type="EMBL" id="KAF2072945.1"/>
    </source>
</evidence>
<comment type="caution">
    <text evidence="1">The sequence shown here is derived from an EMBL/GenBank/DDBJ whole genome shotgun (WGS) entry which is preliminary data.</text>
</comment>
<organism evidence="1 2">
    <name type="scientific">Polysphondylium violaceum</name>
    <dbReference type="NCBI Taxonomy" id="133409"/>
    <lineage>
        <taxon>Eukaryota</taxon>
        <taxon>Amoebozoa</taxon>
        <taxon>Evosea</taxon>
        <taxon>Eumycetozoa</taxon>
        <taxon>Dictyostelia</taxon>
        <taxon>Dictyosteliales</taxon>
        <taxon>Dictyosteliaceae</taxon>
        <taxon>Polysphondylium</taxon>
    </lineage>
</organism>
<proteinExistence type="predicted"/>
<gene>
    <name evidence="1" type="ORF">CYY_005738</name>
</gene>
<dbReference type="EMBL" id="AJWJ01000237">
    <property type="protein sequence ID" value="KAF2072945.1"/>
    <property type="molecule type" value="Genomic_DNA"/>
</dbReference>
<protein>
    <submittedName>
        <fullName evidence="1">Uncharacterized protein</fullName>
    </submittedName>
</protein>
<reference evidence="1" key="1">
    <citation type="submission" date="2020-01" db="EMBL/GenBank/DDBJ databases">
        <title>Development of genomics and gene disruption for Polysphondylium violaceum indicates a role for the polyketide synthase stlB in stalk morphogenesis.</title>
        <authorList>
            <person name="Narita B."/>
            <person name="Kawabe Y."/>
            <person name="Kin K."/>
            <person name="Saito T."/>
            <person name="Gibbs R."/>
            <person name="Kuspa A."/>
            <person name="Muzny D."/>
            <person name="Queller D."/>
            <person name="Richards S."/>
            <person name="Strassman J."/>
            <person name="Sucgang R."/>
            <person name="Worley K."/>
            <person name="Schaap P."/>
        </authorList>
    </citation>
    <scope>NUCLEOTIDE SEQUENCE</scope>
    <source>
        <strain evidence="1">QSvi11</strain>
    </source>
</reference>
<dbReference type="Proteomes" id="UP000695562">
    <property type="component" value="Unassembled WGS sequence"/>
</dbReference>
<keyword evidence="2" id="KW-1185">Reference proteome</keyword>
<dbReference type="AlphaFoldDB" id="A0A8J4UYJ8"/>
<evidence type="ECO:0000313" key="2">
    <source>
        <dbReference type="Proteomes" id="UP000695562"/>
    </source>
</evidence>
<accession>A0A8J4UYJ8</accession>
<name>A0A8J4UYJ8_9MYCE</name>
<sequence length="152" mass="17581">MMMFKNSLNKNYYFSFYKRSFTTSTTTFGSTQHKHHHHLGNQTIVNPIGGQPQYQIDQFDHGFEKVLQFSADENVEANLKNILKTKLNNYGLSKQPDNAIDSLKQYLDLSYTNGDLVRVEIDNHNSKYLQNVITVLKSYNHVSYIVKGVKQV</sequence>